<sequence>MELKYFYKAEMSNYQDWTLDVSKLNISLIWDRTIQTTIKMYLNNPVPIIRSSNSHKSAIFPPALIPSIF</sequence>
<organism evidence="1 2">
    <name type="scientific">Bacteroides finegoldii</name>
    <dbReference type="NCBI Taxonomy" id="338188"/>
    <lineage>
        <taxon>Bacteria</taxon>
        <taxon>Pseudomonadati</taxon>
        <taxon>Bacteroidota</taxon>
        <taxon>Bacteroidia</taxon>
        <taxon>Bacteroidales</taxon>
        <taxon>Bacteroidaceae</taxon>
        <taxon>Bacteroides</taxon>
    </lineage>
</organism>
<accession>A0A174HRY7</accession>
<reference evidence="1 2" key="1">
    <citation type="submission" date="2015-09" db="EMBL/GenBank/DDBJ databases">
        <authorList>
            <consortium name="Pathogen Informatics"/>
        </authorList>
    </citation>
    <scope>NUCLEOTIDE SEQUENCE [LARGE SCALE GENOMIC DNA]</scope>
    <source>
        <strain evidence="1 2">2789STDY5608840</strain>
    </source>
</reference>
<name>A0A174HRY7_9BACE</name>
<dbReference type="EMBL" id="CYZH01000015">
    <property type="protein sequence ID" value="CUO75840.1"/>
    <property type="molecule type" value="Genomic_DNA"/>
</dbReference>
<gene>
    <name evidence="1" type="ORF">ERS852397_02735</name>
</gene>
<dbReference type="Proteomes" id="UP000095517">
    <property type="component" value="Unassembled WGS sequence"/>
</dbReference>
<evidence type="ECO:0000313" key="1">
    <source>
        <dbReference type="EMBL" id="CUO75840.1"/>
    </source>
</evidence>
<dbReference type="AlphaFoldDB" id="A0A174HRY7"/>
<evidence type="ECO:0000313" key="2">
    <source>
        <dbReference type="Proteomes" id="UP000095517"/>
    </source>
</evidence>
<proteinExistence type="predicted"/>
<protein>
    <submittedName>
        <fullName evidence="1">Uncharacterized protein</fullName>
    </submittedName>
</protein>